<comment type="caution">
    <text evidence="2">The sequence shown here is derived from an EMBL/GenBank/DDBJ whole genome shotgun (WGS) entry which is preliminary data.</text>
</comment>
<accession>A0A5B0S9I5</accession>
<feature type="compositionally biased region" description="Acidic residues" evidence="1">
    <location>
        <begin position="467"/>
        <end position="482"/>
    </location>
</feature>
<reference evidence="2 3" key="1">
    <citation type="submission" date="2019-05" db="EMBL/GenBank/DDBJ databases">
        <title>Emergence of the Ug99 lineage of the wheat stem rust pathogen through somatic hybridization.</title>
        <authorList>
            <person name="Li F."/>
            <person name="Upadhyaya N.M."/>
            <person name="Sperschneider J."/>
            <person name="Matny O."/>
            <person name="Nguyen-Phuc H."/>
            <person name="Mago R."/>
            <person name="Raley C."/>
            <person name="Miller M.E."/>
            <person name="Silverstein K.A.T."/>
            <person name="Henningsen E."/>
            <person name="Hirsch C.D."/>
            <person name="Visser B."/>
            <person name="Pretorius Z.A."/>
            <person name="Steffenson B.J."/>
            <person name="Schwessinger B."/>
            <person name="Dodds P.N."/>
            <person name="Figueroa M."/>
        </authorList>
    </citation>
    <scope>NUCLEOTIDE SEQUENCE [LARGE SCALE GENOMIC DNA]</scope>
    <source>
        <strain evidence="2 3">Ug99</strain>
    </source>
</reference>
<proteinExistence type="predicted"/>
<protein>
    <submittedName>
        <fullName evidence="2">Uncharacterized protein</fullName>
    </submittedName>
</protein>
<evidence type="ECO:0000256" key="1">
    <source>
        <dbReference type="SAM" id="MobiDB-lite"/>
    </source>
</evidence>
<dbReference type="AlphaFoldDB" id="A0A5B0S9I5"/>
<name>A0A5B0S9I5_PUCGR</name>
<feature type="region of interest" description="Disordered" evidence="1">
    <location>
        <begin position="463"/>
        <end position="495"/>
    </location>
</feature>
<evidence type="ECO:0000313" key="2">
    <source>
        <dbReference type="EMBL" id="KAA1134477.1"/>
    </source>
</evidence>
<gene>
    <name evidence="2" type="ORF">PGTUg99_001509</name>
</gene>
<feature type="compositionally biased region" description="Low complexity" evidence="1">
    <location>
        <begin position="20"/>
        <end position="29"/>
    </location>
</feature>
<feature type="compositionally biased region" description="Polar residues" evidence="1">
    <location>
        <begin position="1"/>
        <end position="11"/>
    </location>
</feature>
<dbReference type="Proteomes" id="UP000325313">
    <property type="component" value="Unassembled WGS sequence"/>
</dbReference>
<feature type="compositionally biased region" description="Pro residues" evidence="1">
    <location>
        <begin position="81"/>
        <end position="90"/>
    </location>
</feature>
<feature type="region of interest" description="Disordered" evidence="1">
    <location>
        <begin position="1"/>
        <end position="140"/>
    </location>
</feature>
<evidence type="ECO:0000313" key="3">
    <source>
        <dbReference type="Proteomes" id="UP000325313"/>
    </source>
</evidence>
<organism evidence="2 3">
    <name type="scientific">Puccinia graminis f. sp. tritici</name>
    <dbReference type="NCBI Taxonomy" id="56615"/>
    <lineage>
        <taxon>Eukaryota</taxon>
        <taxon>Fungi</taxon>
        <taxon>Dikarya</taxon>
        <taxon>Basidiomycota</taxon>
        <taxon>Pucciniomycotina</taxon>
        <taxon>Pucciniomycetes</taxon>
        <taxon>Pucciniales</taxon>
        <taxon>Pucciniaceae</taxon>
        <taxon>Puccinia</taxon>
    </lineage>
</organism>
<dbReference type="EMBL" id="VDEP01000057">
    <property type="protein sequence ID" value="KAA1134477.1"/>
    <property type="molecule type" value="Genomic_DNA"/>
</dbReference>
<sequence length="495" mass="54367">MSTPTPTHSGQSSPGPPWDDTPWSPTPTSARVLQFFPPENRGDHPRLCMSQSHDACVPIADPSYHPDQTGTGTGHNRHCPTTPPPVPPPSLVLTRHIPTPANIFDTDDEEGSPPREIPGAEEEGSPPPQTPGVTPAEPPRATAATTFEALPEHVVASFGLEEGDLRLVNEILNVTAAGILAMSPPPPKKNLTLAPDPVLVLSSRKNFMCIAILPTTQTIHASADLTLRQDFLITSVRATFLKGDLEYFTHASYTGPPRLSRTPLTLVLAHIRSQFRAGIVEPTAVPPGYGQRAMRAQNRLRNYCVDIIENEKRRYRAMVLHSIAPFGRLQGCIPNLQQLMAYLWREQTPAAPNVYQPILPHAATLQDWVRIAHVRLHMLNYKYATPAASASCWVTLDQAIQSIAEQPANYREAHAQAILMRDAELFDGNTTLRMIPEDNRRLPSPAEIAARLFLVERQEVRLAQAPEESEDEIDELADDDPADSQAAHPQPAEVA</sequence>